<comment type="function">
    <text evidence="4">Catalyzes the reduction of fatty acyl-CoA to fatty alcohols.</text>
</comment>
<reference evidence="7 8" key="1">
    <citation type="submission" date="2017-12" db="EMBL/GenBank/DDBJ databases">
        <title>Hemimetabolous genomes reveal molecular basis of termite eusociality.</title>
        <authorList>
            <person name="Harrison M.C."/>
            <person name="Jongepier E."/>
            <person name="Robertson H.M."/>
            <person name="Arning N."/>
            <person name="Bitard-Feildel T."/>
            <person name="Chao H."/>
            <person name="Childers C.P."/>
            <person name="Dinh H."/>
            <person name="Doddapaneni H."/>
            <person name="Dugan S."/>
            <person name="Gowin J."/>
            <person name="Greiner C."/>
            <person name="Han Y."/>
            <person name="Hu H."/>
            <person name="Hughes D.S.T."/>
            <person name="Huylmans A.-K."/>
            <person name="Kemena C."/>
            <person name="Kremer L.P.M."/>
            <person name="Lee S.L."/>
            <person name="Lopez-Ezquerra A."/>
            <person name="Mallet L."/>
            <person name="Monroy-Kuhn J.M."/>
            <person name="Moser A."/>
            <person name="Murali S.C."/>
            <person name="Muzny D.M."/>
            <person name="Otani S."/>
            <person name="Piulachs M.-D."/>
            <person name="Poelchau M."/>
            <person name="Qu J."/>
            <person name="Schaub F."/>
            <person name="Wada-Katsumata A."/>
            <person name="Worley K.C."/>
            <person name="Xie Q."/>
            <person name="Ylla G."/>
            <person name="Poulsen M."/>
            <person name="Gibbs R.A."/>
            <person name="Schal C."/>
            <person name="Richards S."/>
            <person name="Belles X."/>
            <person name="Korb J."/>
            <person name="Bornberg-Bauer E."/>
        </authorList>
    </citation>
    <scope>NUCLEOTIDE SEQUENCE [LARGE SCALE GENOMIC DNA]</scope>
    <source>
        <tissue evidence="7">Whole body</tissue>
    </source>
</reference>
<dbReference type="Pfam" id="PF03015">
    <property type="entry name" value="Sterile"/>
    <property type="match status" value="1"/>
</dbReference>
<dbReference type="PANTHER" id="PTHR11011:SF60">
    <property type="entry name" value="FATTY ACYL-COA REDUCTASE-RELATED"/>
    <property type="match status" value="1"/>
</dbReference>
<dbReference type="InterPro" id="IPR036291">
    <property type="entry name" value="NAD(P)-bd_dom_sf"/>
</dbReference>
<dbReference type="InterPro" id="IPR013120">
    <property type="entry name" value="FAR_NAD-bd"/>
</dbReference>
<evidence type="ECO:0000259" key="5">
    <source>
        <dbReference type="Pfam" id="PF03015"/>
    </source>
</evidence>
<keyword evidence="3 4" id="KW-0443">Lipid metabolism</keyword>
<keyword evidence="4" id="KW-0812">Transmembrane</keyword>
<accession>A0A2J7REK1</accession>
<dbReference type="SUPFAM" id="SSF51735">
    <property type="entry name" value="NAD(P)-binding Rossmann-fold domains"/>
    <property type="match status" value="1"/>
</dbReference>
<dbReference type="GO" id="GO:0080019">
    <property type="term" value="F:alcohol-forming very long-chain fatty acyl-CoA reductase activity"/>
    <property type="evidence" value="ECO:0007669"/>
    <property type="project" value="InterPro"/>
</dbReference>
<dbReference type="EC" id="1.2.1.84" evidence="4"/>
<evidence type="ECO:0000256" key="2">
    <source>
        <dbReference type="ARBA" id="ARBA00022516"/>
    </source>
</evidence>
<feature type="transmembrane region" description="Helical" evidence="4">
    <location>
        <begin position="461"/>
        <end position="483"/>
    </location>
</feature>
<dbReference type="EMBL" id="NEVH01004961">
    <property type="protein sequence ID" value="PNF39259.1"/>
    <property type="molecule type" value="Genomic_DNA"/>
</dbReference>
<feature type="domain" description="Fatty acyl-CoA reductase C-terminal" evidence="5">
    <location>
        <begin position="355"/>
        <end position="446"/>
    </location>
</feature>
<dbReference type="Pfam" id="PF07993">
    <property type="entry name" value="NAD_binding_4"/>
    <property type="match status" value="1"/>
</dbReference>
<sequence length="485" mass="55956">MKEMVTTLQEFYQGKVVLLTGATGFLGKMLLVKLLLSCPDIEGIIVLLRKNKEETVTGRLSATLSSSVFSEVPEEKLLKVSAVEADIEEPGLGLSSEDRELILKSHVSIVFHVAASVKFNKPLHVAIKANTLSVLGVLQLCHELPEIKALVYVSTAYSQCPHSEIEEKIYPMDLKLSAEGEILDGENGTKYRDVEKWPNTYTYSKALAEDMIQKNKKHLPVAIFRPSMVINAWKEPHPGWINNVYGVTRILADLYLGRTQICLYHDRKVCDLIPVDMCANAMIAIGWETAMAVYREQTKVYNFVSGTQNPITWKEYWLYVGQKIKQCPAAHAQWYYCLICTRFWPIYSILWCFLQLVPAFLLQILFYCTSPPKRHIRHSIEHLKYVVLVKYFSLREWKYHDTNVRSLLGKLTPEDRDIFNFDIKQLNWNEYIESCVKGVRQHILKDDMSTLAFARKRYQTLYALHCVLVTCLILLIFRMVWYFCS</sequence>
<keyword evidence="4" id="KW-1133">Transmembrane helix</keyword>
<feature type="transmembrane region" description="Helical" evidence="4">
    <location>
        <begin position="344"/>
        <end position="368"/>
    </location>
</feature>
<comment type="caution">
    <text evidence="7">The sequence shown here is derived from an EMBL/GenBank/DDBJ whole genome shotgun (WGS) entry which is preliminary data.</text>
</comment>
<evidence type="ECO:0000256" key="1">
    <source>
        <dbReference type="ARBA" id="ARBA00005928"/>
    </source>
</evidence>
<keyword evidence="4" id="KW-0472">Membrane</keyword>
<keyword evidence="4" id="KW-0560">Oxidoreductase</keyword>
<proteinExistence type="inferred from homology"/>
<dbReference type="GO" id="GO:0035336">
    <property type="term" value="P:long-chain fatty-acyl-CoA metabolic process"/>
    <property type="evidence" value="ECO:0007669"/>
    <property type="project" value="TreeGrafter"/>
</dbReference>
<protein>
    <recommendedName>
        <fullName evidence="4">Fatty acyl-CoA reductase</fullName>
        <ecNumber evidence="4">1.2.1.84</ecNumber>
    </recommendedName>
</protein>
<organism evidence="7 8">
    <name type="scientific">Cryptotermes secundus</name>
    <dbReference type="NCBI Taxonomy" id="105785"/>
    <lineage>
        <taxon>Eukaryota</taxon>
        <taxon>Metazoa</taxon>
        <taxon>Ecdysozoa</taxon>
        <taxon>Arthropoda</taxon>
        <taxon>Hexapoda</taxon>
        <taxon>Insecta</taxon>
        <taxon>Pterygota</taxon>
        <taxon>Neoptera</taxon>
        <taxon>Polyneoptera</taxon>
        <taxon>Dictyoptera</taxon>
        <taxon>Blattodea</taxon>
        <taxon>Blattoidea</taxon>
        <taxon>Termitoidae</taxon>
        <taxon>Kalotermitidae</taxon>
        <taxon>Cryptotermitinae</taxon>
        <taxon>Cryptotermes</taxon>
    </lineage>
</organism>
<gene>
    <name evidence="7" type="ORF">B7P43_G16960</name>
</gene>
<dbReference type="Gene3D" id="3.40.50.720">
    <property type="entry name" value="NAD(P)-binding Rossmann-like Domain"/>
    <property type="match status" value="1"/>
</dbReference>
<dbReference type="Proteomes" id="UP000235965">
    <property type="component" value="Unassembled WGS sequence"/>
</dbReference>
<dbReference type="OrthoDB" id="429813at2759"/>
<keyword evidence="8" id="KW-1185">Reference proteome</keyword>
<evidence type="ECO:0000259" key="6">
    <source>
        <dbReference type="Pfam" id="PF07993"/>
    </source>
</evidence>
<dbReference type="GO" id="GO:0005777">
    <property type="term" value="C:peroxisome"/>
    <property type="evidence" value="ECO:0007669"/>
    <property type="project" value="TreeGrafter"/>
</dbReference>
<dbReference type="AlphaFoldDB" id="A0A2J7REK1"/>
<dbReference type="CDD" id="cd05236">
    <property type="entry name" value="FAR-N_SDR_e"/>
    <property type="match status" value="1"/>
</dbReference>
<evidence type="ECO:0000256" key="3">
    <source>
        <dbReference type="ARBA" id="ARBA00023098"/>
    </source>
</evidence>
<dbReference type="STRING" id="105785.A0A2J7REK1"/>
<evidence type="ECO:0000256" key="4">
    <source>
        <dbReference type="RuleBase" id="RU363097"/>
    </source>
</evidence>
<name>A0A2J7REK1_9NEOP</name>
<feature type="domain" description="Thioester reductase (TE)" evidence="6">
    <location>
        <begin position="19"/>
        <end position="282"/>
    </location>
</feature>
<comment type="similarity">
    <text evidence="1 4">Belongs to the fatty acyl-CoA reductase family.</text>
</comment>
<dbReference type="GO" id="GO:0102965">
    <property type="term" value="F:alcohol-forming long-chain fatty acyl-CoA reductase activity"/>
    <property type="evidence" value="ECO:0007669"/>
    <property type="project" value="UniProtKB-EC"/>
</dbReference>
<dbReference type="InterPro" id="IPR026055">
    <property type="entry name" value="FAR"/>
</dbReference>
<dbReference type="PANTHER" id="PTHR11011">
    <property type="entry name" value="MALE STERILITY PROTEIN 2-RELATED"/>
    <property type="match status" value="1"/>
</dbReference>
<keyword evidence="4" id="KW-0521">NADP</keyword>
<evidence type="ECO:0000313" key="8">
    <source>
        <dbReference type="Proteomes" id="UP000235965"/>
    </source>
</evidence>
<dbReference type="CDD" id="cd09071">
    <property type="entry name" value="FAR_C"/>
    <property type="match status" value="1"/>
</dbReference>
<comment type="catalytic activity">
    <reaction evidence="4">
        <text>a long-chain fatty acyl-CoA + 2 NADPH + 2 H(+) = a long-chain primary fatty alcohol + 2 NADP(+) + CoA</text>
        <dbReference type="Rhea" id="RHEA:52716"/>
        <dbReference type="ChEBI" id="CHEBI:15378"/>
        <dbReference type="ChEBI" id="CHEBI:57287"/>
        <dbReference type="ChEBI" id="CHEBI:57783"/>
        <dbReference type="ChEBI" id="CHEBI:58349"/>
        <dbReference type="ChEBI" id="CHEBI:77396"/>
        <dbReference type="ChEBI" id="CHEBI:83139"/>
        <dbReference type="EC" id="1.2.1.84"/>
    </reaction>
</comment>
<evidence type="ECO:0000313" key="7">
    <source>
        <dbReference type="EMBL" id="PNF39259.1"/>
    </source>
</evidence>
<dbReference type="InterPro" id="IPR033640">
    <property type="entry name" value="FAR_C"/>
</dbReference>
<keyword evidence="2 4" id="KW-0444">Lipid biosynthesis</keyword>
<dbReference type="InParanoid" id="A0A2J7REK1"/>